<dbReference type="AlphaFoldDB" id="A0A848HCL2"/>
<dbReference type="EMBL" id="JABBFX010000003">
    <property type="protein sequence ID" value="NML47872.1"/>
    <property type="molecule type" value="Genomic_DNA"/>
</dbReference>
<sequence>MAPLAAAGTGMRTGSIKPDQGYWASVGAIANSDISFGDKLDMAWGATKYYLRGSNEVQGSVQMISGGFEVAGAITLSSTGLGATLGVPLAFHGGDSIGTGLRRALGYGSDSTATYQVVESTTGSSTLASAVDQIIPFAGGVATVGQGLRLAEERVLANTVFRGLTPVDATALEEGAGLTAKNPNGIWTAEDHVANYKLGTRGGALRNDPWIGTTRDYEVVVGPNGYDSGNGIVAINLKKVPNAKVEVWPTQPRSNIYNPIDPQSTMLYHRSIWAQEVSIFQSVSSKAIYTPFSPASQVPAYRNITYGLSVGSSTYSNQRRGSQ</sequence>
<dbReference type="Proteomes" id="UP000541185">
    <property type="component" value="Unassembled WGS sequence"/>
</dbReference>
<keyword evidence="2" id="KW-1185">Reference proteome</keyword>
<organism evidence="1 2">
    <name type="scientific">Ramlibacter agri</name>
    <dbReference type="NCBI Taxonomy" id="2728837"/>
    <lineage>
        <taxon>Bacteria</taxon>
        <taxon>Pseudomonadati</taxon>
        <taxon>Pseudomonadota</taxon>
        <taxon>Betaproteobacteria</taxon>
        <taxon>Burkholderiales</taxon>
        <taxon>Comamonadaceae</taxon>
        <taxon>Ramlibacter</taxon>
    </lineage>
</organism>
<gene>
    <name evidence="1" type="ORF">HHL11_29250</name>
</gene>
<name>A0A848HCL2_9BURK</name>
<comment type="caution">
    <text evidence="1">The sequence shown here is derived from an EMBL/GenBank/DDBJ whole genome shotgun (WGS) entry which is preliminary data.</text>
</comment>
<proteinExistence type="predicted"/>
<evidence type="ECO:0000313" key="1">
    <source>
        <dbReference type="EMBL" id="NML47872.1"/>
    </source>
</evidence>
<accession>A0A848HCL2</accession>
<protein>
    <submittedName>
        <fullName evidence="1">Uncharacterized protein</fullName>
    </submittedName>
</protein>
<evidence type="ECO:0000313" key="2">
    <source>
        <dbReference type="Proteomes" id="UP000541185"/>
    </source>
</evidence>
<reference evidence="1 2" key="1">
    <citation type="submission" date="2020-04" db="EMBL/GenBank/DDBJ databases">
        <title>Ramlibacter sp. G-1-2-2 isolated from soil.</title>
        <authorList>
            <person name="Dahal R.H."/>
        </authorList>
    </citation>
    <scope>NUCLEOTIDE SEQUENCE [LARGE SCALE GENOMIC DNA]</scope>
    <source>
        <strain evidence="1 2">G-1-2-2</strain>
    </source>
</reference>